<dbReference type="PROSITE" id="PS51532">
    <property type="entry name" value="PITH"/>
    <property type="match status" value="1"/>
</dbReference>
<dbReference type="PANTHER" id="PTHR12175:SF1">
    <property type="entry name" value="PITH DOMAIN-CONTAINING PROTEIN 1"/>
    <property type="match status" value="1"/>
</dbReference>
<protein>
    <recommendedName>
        <fullName evidence="3">PITH domain-containing protein</fullName>
    </recommendedName>
</protein>
<reference evidence="5" key="1">
    <citation type="journal article" date="2011" name="Proc. Natl. Acad. Sci. U.S.A.">
        <title>Obligate biotrophy features unraveled by the genomic analysis of rust fungi.</title>
        <authorList>
            <person name="Duplessis S."/>
            <person name="Cuomo C.A."/>
            <person name="Lin Y.-C."/>
            <person name="Aerts A."/>
            <person name="Tisserant E."/>
            <person name="Veneault-Fourrey C."/>
            <person name="Joly D.L."/>
            <person name="Hacquard S."/>
            <person name="Amselem J."/>
            <person name="Cantarel B.L."/>
            <person name="Chiu R."/>
            <person name="Coutinho P.M."/>
            <person name="Feau N."/>
            <person name="Field M."/>
            <person name="Frey P."/>
            <person name="Gelhaye E."/>
            <person name="Goldberg J."/>
            <person name="Grabherr M.G."/>
            <person name="Kodira C.D."/>
            <person name="Kohler A."/>
            <person name="Kuees U."/>
            <person name="Lindquist E.A."/>
            <person name="Lucas S.M."/>
            <person name="Mago R."/>
            <person name="Mauceli E."/>
            <person name="Morin E."/>
            <person name="Murat C."/>
            <person name="Pangilinan J.L."/>
            <person name="Park R."/>
            <person name="Pearson M."/>
            <person name="Quesneville H."/>
            <person name="Rouhier N."/>
            <person name="Sakthikumar S."/>
            <person name="Salamov A.A."/>
            <person name="Schmutz J."/>
            <person name="Selles B."/>
            <person name="Shapiro H."/>
            <person name="Tanguay P."/>
            <person name="Tuskan G.A."/>
            <person name="Henrissat B."/>
            <person name="Van de Peer Y."/>
            <person name="Rouze P."/>
            <person name="Ellis J.G."/>
            <person name="Dodds P.N."/>
            <person name="Schein J.E."/>
            <person name="Zhong S."/>
            <person name="Hamelin R.C."/>
            <person name="Grigoriev I.V."/>
            <person name="Szabo L.J."/>
            <person name="Martin F."/>
        </authorList>
    </citation>
    <scope>NUCLEOTIDE SEQUENCE [LARGE SCALE GENOMIC DNA]</scope>
    <source>
        <strain evidence="5">98AG31 / pathotype 3-4-7</strain>
    </source>
</reference>
<dbReference type="Gene3D" id="2.60.120.470">
    <property type="entry name" value="PITH domain"/>
    <property type="match status" value="1"/>
</dbReference>
<comment type="similarity">
    <text evidence="1">Belongs to the PITHD1 family.</text>
</comment>
<dbReference type="VEuPathDB" id="FungiDB:MELLADRAFT_111452"/>
<feature type="compositionally biased region" description="Basic and acidic residues" evidence="2">
    <location>
        <begin position="1"/>
        <end position="12"/>
    </location>
</feature>
<dbReference type="InterPro" id="IPR037047">
    <property type="entry name" value="PITH_dom_sf"/>
</dbReference>
<dbReference type="FunCoup" id="F4S387">
    <property type="interactions" value="523"/>
</dbReference>
<sequence length="216" mass="23968">MSHPNHSHDHGCCSHQAGGIPDDEHLKPGEGTQDFLYSKIDRDQITSCNLDPENPAKNCIKPWSDRMDDTMFSESDTDQQMIIRIPFTGSVKLRSILIRGIPGNFAPTQVKLFANEPGLDFDTLETCTPTQVLEIPTTDELVEFPVRVAKFSSVSILSLFIDGDSSGSKTRVYFLGFKGEFSALSRKPVIAIYEAQANPTDHEKISGMDTQMGRMI</sequence>
<dbReference type="GeneID" id="18924382"/>
<dbReference type="EMBL" id="GL883142">
    <property type="protein sequence ID" value="EGG00941.1"/>
    <property type="molecule type" value="Genomic_DNA"/>
</dbReference>
<evidence type="ECO:0000313" key="5">
    <source>
        <dbReference type="Proteomes" id="UP000001072"/>
    </source>
</evidence>
<dbReference type="SUPFAM" id="SSF49785">
    <property type="entry name" value="Galactose-binding domain-like"/>
    <property type="match status" value="1"/>
</dbReference>
<evidence type="ECO:0000256" key="2">
    <source>
        <dbReference type="SAM" id="MobiDB-lite"/>
    </source>
</evidence>
<organism evidence="5">
    <name type="scientific">Melampsora larici-populina (strain 98AG31 / pathotype 3-4-7)</name>
    <name type="common">Poplar leaf rust fungus</name>
    <dbReference type="NCBI Taxonomy" id="747676"/>
    <lineage>
        <taxon>Eukaryota</taxon>
        <taxon>Fungi</taxon>
        <taxon>Dikarya</taxon>
        <taxon>Basidiomycota</taxon>
        <taxon>Pucciniomycotina</taxon>
        <taxon>Pucciniomycetes</taxon>
        <taxon>Pucciniales</taxon>
        <taxon>Melampsoraceae</taxon>
        <taxon>Melampsora</taxon>
    </lineage>
</organism>
<dbReference type="HOGENOM" id="CLU_072377_2_0_1"/>
<dbReference type="InParanoid" id="F4S387"/>
<dbReference type="RefSeq" id="XP_007415789.1">
    <property type="nucleotide sequence ID" value="XM_007415727.1"/>
</dbReference>
<evidence type="ECO:0000313" key="4">
    <source>
        <dbReference type="EMBL" id="EGG00941.1"/>
    </source>
</evidence>
<name>F4S387_MELLP</name>
<dbReference type="OrthoDB" id="2635at2759"/>
<evidence type="ECO:0000256" key="1">
    <source>
        <dbReference type="ARBA" id="ARBA00025788"/>
    </source>
</evidence>
<dbReference type="GO" id="GO:0005634">
    <property type="term" value="C:nucleus"/>
    <property type="evidence" value="ECO:0007669"/>
    <property type="project" value="TreeGrafter"/>
</dbReference>
<dbReference type="eggNOG" id="KOG1730">
    <property type="taxonomic scope" value="Eukaryota"/>
</dbReference>
<accession>F4S387</accession>
<dbReference type="InterPro" id="IPR008979">
    <property type="entry name" value="Galactose-bd-like_sf"/>
</dbReference>
<evidence type="ECO:0000259" key="3">
    <source>
        <dbReference type="PROSITE" id="PS51532"/>
    </source>
</evidence>
<proteinExistence type="inferred from homology"/>
<dbReference type="Proteomes" id="UP000001072">
    <property type="component" value="Unassembled WGS sequence"/>
</dbReference>
<dbReference type="GO" id="GO:0005737">
    <property type="term" value="C:cytoplasm"/>
    <property type="evidence" value="ECO:0007669"/>
    <property type="project" value="UniProtKB-ARBA"/>
</dbReference>
<dbReference type="AlphaFoldDB" id="F4S387"/>
<keyword evidence="5" id="KW-1185">Reference proteome</keyword>
<feature type="region of interest" description="Disordered" evidence="2">
    <location>
        <begin position="1"/>
        <end position="31"/>
    </location>
</feature>
<feature type="domain" description="PITH" evidence="3">
    <location>
        <begin position="25"/>
        <end position="197"/>
    </location>
</feature>
<dbReference type="KEGG" id="mlr:MELLADRAFT_111452"/>
<dbReference type="InterPro" id="IPR045099">
    <property type="entry name" value="PITH1-like"/>
</dbReference>
<dbReference type="PANTHER" id="PTHR12175">
    <property type="entry name" value="AD039 HT014 THIOREDOXIN FAMILY TRP26"/>
    <property type="match status" value="1"/>
</dbReference>
<dbReference type="Pfam" id="PF06201">
    <property type="entry name" value="PITH"/>
    <property type="match status" value="1"/>
</dbReference>
<dbReference type="InterPro" id="IPR010400">
    <property type="entry name" value="PITH_dom"/>
</dbReference>
<gene>
    <name evidence="4" type="ORF">MELLADRAFT_111452</name>
</gene>